<dbReference type="PANTHER" id="PTHR45704">
    <property type="entry name" value="RAS-LIKE FAMILY MEMBER 11"/>
    <property type="match status" value="1"/>
</dbReference>
<dbReference type="RefSeq" id="XP_002548001.1">
    <property type="nucleotide sequence ID" value="XM_002547955.1"/>
</dbReference>
<keyword evidence="3" id="KW-0378">Hydrolase</keyword>
<dbReference type="GO" id="GO:0003925">
    <property type="term" value="F:G protein activity"/>
    <property type="evidence" value="ECO:0007669"/>
    <property type="project" value="UniProtKB-EC"/>
</dbReference>
<dbReference type="Proteomes" id="UP000002037">
    <property type="component" value="Unassembled WGS sequence"/>
</dbReference>
<dbReference type="HOGENOM" id="CLU_073357_0_0_1"/>
<feature type="compositionally biased region" description="Low complexity" evidence="5">
    <location>
        <begin position="284"/>
        <end position="293"/>
    </location>
</feature>
<evidence type="ECO:0000256" key="5">
    <source>
        <dbReference type="SAM" id="MobiDB-lite"/>
    </source>
</evidence>
<dbReference type="Pfam" id="PF00071">
    <property type="entry name" value="Ras"/>
    <property type="match status" value="1"/>
</dbReference>
<evidence type="ECO:0000313" key="7">
    <source>
        <dbReference type="Proteomes" id="UP000002037"/>
    </source>
</evidence>
<reference evidence="6 7" key="1">
    <citation type="journal article" date="2009" name="Nature">
        <title>Evolution of pathogenicity and sexual reproduction in eight Candida genomes.</title>
        <authorList>
            <person name="Butler G."/>
            <person name="Rasmussen M.D."/>
            <person name="Lin M.F."/>
            <person name="Santos M.A."/>
            <person name="Sakthikumar S."/>
            <person name="Munro C.A."/>
            <person name="Rheinbay E."/>
            <person name="Grabherr M."/>
            <person name="Forche A."/>
            <person name="Reedy J.L."/>
            <person name="Agrafioti I."/>
            <person name="Arnaud M.B."/>
            <person name="Bates S."/>
            <person name="Brown A.J."/>
            <person name="Brunke S."/>
            <person name="Costanzo M.C."/>
            <person name="Fitzpatrick D.A."/>
            <person name="de Groot P.W."/>
            <person name="Harris D."/>
            <person name="Hoyer L.L."/>
            <person name="Hube B."/>
            <person name="Klis F.M."/>
            <person name="Kodira C."/>
            <person name="Lennard N."/>
            <person name="Logue M.E."/>
            <person name="Martin R."/>
            <person name="Neiman A.M."/>
            <person name="Nikolaou E."/>
            <person name="Quail M.A."/>
            <person name="Quinn J."/>
            <person name="Santos M.C."/>
            <person name="Schmitzberger F.F."/>
            <person name="Sherlock G."/>
            <person name="Shah P."/>
            <person name="Silverstein K.A."/>
            <person name="Skrzypek M.S."/>
            <person name="Soll D."/>
            <person name="Staggs R."/>
            <person name="Stansfield I."/>
            <person name="Stumpf M.P."/>
            <person name="Sudbery P.E."/>
            <person name="Srikantha T."/>
            <person name="Zeng Q."/>
            <person name="Berman J."/>
            <person name="Berriman M."/>
            <person name="Heitman J."/>
            <person name="Gow N.A."/>
            <person name="Lorenz M.C."/>
            <person name="Birren B.W."/>
            <person name="Kellis M."/>
            <person name="Cuomo C.A."/>
        </authorList>
    </citation>
    <scope>NUCLEOTIDE SEQUENCE [LARGE SCALE GENOMIC DNA]</scope>
    <source>
        <strain evidence="7">ATCC MYA-3404 / T1</strain>
    </source>
</reference>
<evidence type="ECO:0000256" key="1">
    <source>
        <dbReference type="ARBA" id="ARBA00008344"/>
    </source>
</evidence>
<dbReference type="PROSITE" id="PS51421">
    <property type="entry name" value="RAS"/>
    <property type="match status" value="1"/>
</dbReference>
<evidence type="ECO:0000256" key="3">
    <source>
        <dbReference type="ARBA" id="ARBA00022801"/>
    </source>
</evidence>
<comment type="similarity">
    <text evidence="1">Belongs to the small GTPase superfamily. Ras family.</text>
</comment>
<feature type="region of interest" description="Disordered" evidence="5">
    <location>
        <begin position="257"/>
        <end position="328"/>
    </location>
</feature>
<sequence>MVLFRDGIQALTKRYDMCLVGSDGVGKSTLIVHYIYDRFIPDIEDLDALYTKRVVTPDTGGSFQEISIFESDYNKDLYSESREMHILNANTLILVYSIANLKSFIDLEDYYSGIIQLRGPHDIPPICLIGTKFDLESSSREVSYYDGADFAKKINAVAFHECSSKESFAIKDSFEKITDLAVKIRLDLDKKERVTTSITGDDELELPKSNVLSLYKTYDSVNSDFPSPGVAHDIIDDKIDPIDDLHHDKQELQEKQINQTKKPQQSLDQDQSPNDCPLPRSSHSKSSSTTSTTKKIRNPIHVMRSKSIERDSSSLKASSKKHGCCVIT</sequence>
<evidence type="ECO:0000256" key="4">
    <source>
        <dbReference type="ARBA" id="ARBA00048098"/>
    </source>
</evidence>
<dbReference type="EMBL" id="GG692397">
    <property type="protein sequence ID" value="EER33480.1"/>
    <property type="molecule type" value="Genomic_DNA"/>
</dbReference>
<gene>
    <name evidence="6" type="ORF">CTRG_02298</name>
</gene>
<dbReference type="InterPro" id="IPR027417">
    <property type="entry name" value="P-loop_NTPase"/>
</dbReference>
<protein>
    <recommendedName>
        <fullName evidence="2">small monomeric GTPase</fullName>
        <ecNumber evidence="2">3.6.5.2</ecNumber>
    </recommendedName>
</protein>
<dbReference type="EC" id="3.6.5.2" evidence="2"/>
<dbReference type="GeneID" id="8301739"/>
<feature type="compositionally biased region" description="Basic residues" evidence="5">
    <location>
        <begin position="318"/>
        <end position="328"/>
    </location>
</feature>
<dbReference type="InterPro" id="IPR051065">
    <property type="entry name" value="Ras-related_GTPase"/>
</dbReference>
<comment type="catalytic activity">
    <reaction evidence="4">
        <text>GTP + H2O = GDP + phosphate + H(+)</text>
        <dbReference type="Rhea" id="RHEA:19669"/>
        <dbReference type="ChEBI" id="CHEBI:15377"/>
        <dbReference type="ChEBI" id="CHEBI:15378"/>
        <dbReference type="ChEBI" id="CHEBI:37565"/>
        <dbReference type="ChEBI" id="CHEBI:43474"/>
        <dbReference type="ChEBI" id="CHEBI:58189"/>
        <dbReference type="EC" id="3.6.5.2"/>
    </reaction>
</comment>
<name>C5M9Y6_CANTT</name>
<dbReference type="SMART" id="SM00173">
    <property type="entry name" value="RAS"/>
    <property type="match status" value="1"/>
</dbReference>
<organism evidence="6 7">
    <name type="scientific">Candida tropicalis (strain ATCC MYA-3404 / T1)</name>
    <name type="common">Yeast</name>
    <dbReference type="NCBI Taxonomy" id="294747"/>
    <lineage>
        <taxon>Eukaryota</taxon>
        <taxon>Fungi</taxon>
        <taxon>Dikarya</taxon>
        <taxon>Ascomycota</taxon>
        <taxon>Saccharomycotina</taxon>
        <taxon>Pichiomycetes</taxon>
        <taxon>Debaryomycetaceae</taxon>
        <taxon>Candida/Lodderomyces clade</taxon>
        <taxon>Candida</taxon>
    </lineage>
</organism>
<evidence type="ECO:0000313" key="6">
    <source>
        <dbReference type="EMBL" id="EER33480.1"/>
    </source>
</evidence>
<dbReference type="InterPro" id="IPR001806">
    <property type="entry name" value="Small_GTPase"/>
</dbReference>
<dbReference type="PROSITE" id="PS51419">
    <property type="entry name" value="RAB"/>
    <property type="match status" value="1"/>
</dbReference>
<proteinExistence type="inferred from homology"/>
<dbReference type="SMART" id="SM00174">
    <property type="entry name" value="RHO"/>
    <property type="match status" value="1"/>
</dbReference>
<dbReference type="Gene3D" id="3.40.50.300">
    <property type="entry name" value="P-loop containing nucleotide triphosphate hydrolases"/>
    <property type="match status" value="1"/>
</dbReference>
<accession>C5M9Y6</accession>
<dbReference type="SMART" id="SM00175">
    <property type="entry name" value="RAB"/>
    <property type="match status" value="1"/>
</dbReference>
<dbReference type="OrthoDB" id="265044at2759"/>
<dbReference type="VEuPathDB" id="FungiDB:CTRG_02298"/>
<dbReference type="GO" id="GO:0005525">
    <property type="term" value="F:GTP binding"/>
    <property type="evidence" value="ECO:0007669"/>
    <property type="project" value="InterPro"/>
</dbReference>
<dbReference type="STRING" id="294747.C5M9Y6"/>
<feature type="compositionally biased region" description="Polar residues" evidence="5">
    <location>
        <begin position="257"/>
        <end position="274"/>
    </location>
</feature>
<dbReference type="KEGG" id="ctp:CTRG_02298"/>
<keyword evidence="7" id="KW-1185">Reference proteome</keyword>
<dbReference type="SUPFAM" id="SSF52540">
    <property type="entry name" value="P-loop containing nucleoside triphosphate hydrolases"/>
    <property type="match status" value="1"/>
</dbReference>
<evidence type="ECO:0000256" key="2">
    <source>
        <dbReference type="ARBA" id="ARBA00011984"/>
    </source>
</evidence>
<dbReference type="PRINTS" id="PR00449">
    <property type="entry name" value="RASTRNSFRMNG"/>
</dbReference>
<dbReference type="AlphaFoldDB" id="C5M9Y6"/>
<dbReference type="eggNOG" id="KOG0395">
    <property type="taxonomic scope" value="Eukaryota"/>
</dbReference>